<feature type="domain" description="DUF2427" evidence="4">
    <location>
        <begin position="27"/>
        <end position="123"/>
    </location>
</feature>
<feature type="transmembrane region" description="Helical" evidence="2">
    <location>
        <begin position="179"/>
        <end position="199"/>
    </location>
</feature>
<dbReference type="Pfam" id="PF10355">
    <property type="entry name" value="Ytp1"/>
    <property type="match status" value="2"/>
</dbReference>
<dbReference type="AlphaFoldDB" id="A0AAN6GN31"/>
<feature type="transmembrane region" description="Helical" evidence="2">
    <location>
        <begin position="435"/>
        <end position="456"/>
    </location>
</feature>
<feature type="transmembrane region" description="Helical" evidence="2">
    <location>
        <begin position="136"/>
        <end position="159"/>
    </location>
</feature>
<proteinExistence type="predicted"/>
<keyword evidence="2" id="KW-1133">Transmembrane helix</keyword>
<dbReference type="PANTHER" id="PTHR31685">
    <property type="entry name" value="INTEGRAL MEMBRANE PROTEIN (AFU_ORTHOLOGUE AFUA_6G12730)-RELATED"/>
    <property type="match status" value="1"/>
</dbReference>
<feature type="compositionally biased region" description="Acidic residues" evidence="1">
    <location>
        <begin position="592"/>
        <end position="609"/>
    </location>
</feature>
<feature type="transmembrane region" description="Helical" evidence="2">
    <location>
        <begin position="295"/>
        <end position="315"/>
    </location>
</feature>
<feature type="transmembrane region" description="Helical" evidence="2">
    <location>
        <begin position="69"/>
        <end position="86"/>
    </location>
</feature>
<feature type="domain" description="Protein YTP1-like C-terminal" evidence="5">
    <location>
        <begin position="151"/>
        <end position="329"/>
    </location>
</feature>
<evidence type="ECO:0000256" key="1">
    <source>
        <dbReference type="SAM" id="MobiDB-lite"/>
    </source>
</evidence>
<dbReference type="InterPro" id="IPR018825">
    <property type="entry name" value="DUF2427"/>
</dbReference>
<dbReference type="InterPro" id="IPR018827">
    <property type="entry name" value="YTP1_C"/>
</dbReference>
<dbReference type="CDD" id="cd08760">
    <property type="entry name" value="Cyt_b561_FRRS1_like"/>
    <property type="match status" value="1"/>
</dbReference>
<feature type="transmembrane region" description="Helical" evidence="2">
    <location>
        <begin position="39"/>
        <end position="62"/>
    </location>
</feature>
<evidence type="ECO:0008006" key="8">
    <source>
        <dbReference type="Google" id="ProtNLM"/>
    </source>
</evidence>
<comment type="caution">
    <text evidence="6">The sequence shown here is derived from an EMBL/GenBank/DDBJ whole genome shotgun (WGS) entry which is preliminary data.</text>
</comment>
<reference evidence="6" key="1">
    <citation type="journal article" date="2023" name="PhytoFront">
        <title>Draft Genome Resources of Seven Strains of Tilletia horrida, Causal Agent of Kernel Smut of Rice.</title>
        <authorList>
            <person name="Khanal S."/>
            <person name="Antony Babu S."/>
            <person name="Zhou X.G."/>
        </authorList>
    </citation>
    <scope>NUCLEOTIDE SEQUENCE</scope>
    <source>
        <strain evidence="6">TX6</strain>
    </source>
</reference>
<feature type="compositionally biased region" description="Acidic residues" evidence="1">
    <location>
        <begin position="343"/>
        <end position="354"/>
    </location>
</feature>
<evidence type="ECO:0000313" key="6">
    <source>
        <dbReference type="EMBL" id="KAK0545400.1"/>
    </source>
</evidence>
<feature type="transmembrane region" description="Helical" evidence="2">
    <location>
        <begin position="265"/>
        <end position="283"/>
    </location>
</feature>
<feature type="compositionally biased region" description="Polar residues" evidence="1">
    <location>
        <begin position="360"/>
        <end position="373"/>
    </location>
</feature>
<evidence type="ECO:0000313" key="7">
    <source>
        <dbReference type="Proteomes" id="UP001176517"/>
    </source>
</evidence>
<feature type="domain" description="Protein YTP1-like C-terminal" evidence="5">
    <location>
        <begin position="396"/>
        <end position="454"/>
    </location>
</feature>
<evidence type="ECO:0000256" key="3">
    <source>
        <dbReference type="SAM" id="SignalP"/>
    </source>
</evidence>
<feature type="compositionally biased region" description="Low complexity" evidence="1">
    <location>
        <begin position="498"/>
        <end position="511"/>
    </location>
</feature>
<sequence>MRSFIPALVVIAALASLSRAHPHHHAGPADDTVPIDSVLWIHMGLQAFTWIILFPLAMVLGLVRHRMHVPLSITSLVLTTGGYFLGHGHKGRSFPHTAHGTLASLMIFYLAAQAGLGIYLKLHLRWSAEKYVRPPLLLIHGILGRLFPVVGWVQCVFGVITLRSWCFGGHLGQCLAHHIMGSAFQAYAVIMLIMMKAGVGWLQRRGHSQEWFDSWVIFIWGWVNALTEHHGGPWTHKDLQHTMLGVLWVFGGGVGIWLSRGGRRSVFPGLMIILTGWAMSGHAQTLMLSTMVHALFGYVLIAAGIARIIEVCFVLHDGPTGFISSSPIPQSQDRRQAVTRPADEEEAEEQELQAEADQLSNRGASTPLSTPVDQSERDPRTGAMRYERNGWFEVKAFQYMTPYLLTAGGILFMSATDEELKWADSQGVDAGTWGLIDFSISLGLFLWFNVLIDLYVSLGGYRGQSGGVQSNTSPAGQLERGGGRRRGEYVPLSRRSESISMLSSSAGSPLLGETERPRPGGSGVGSDKAPPLRGILANSSSRRNTGSQQENGHTTGSTSNGDAPFSEKDGSVDAESGSRRRVGPAHHVLFAESDEEADPFDDDHDEEDH</sequence>
<keyword evidence="7" id="KW-1185">Reference proteome</keyword>
<evidence type="ECO:0000259" key="4">
    <source>
        <dbReference type="Pfam" id="PF10348"/>
    </source>
</evidence>
<feature type="region of interest" description="Disordered" evidence="1">
    <location>
        <begin position="465"/>
        <end position="609"/>
    </location>
</feature>
<dbReference type="EMBL" id="JAPDMZ010000233">
    <property type="protein sequence ID" value="KAK0545400.1"/>
    <property type="molecule type" value="Genomic_DNA"/>
</dbReference>
<accession>A0AAN6GN31</accession>
<name>A0AAN6GN31_9BASI</name>
<feature type="transmembrane region" description="Helical" evidence="2">
    <location>
        <begin position="396"/>
        <end position="415"/>
    </location>
</feature>
<keyword evidence="3" id="KW-0732">Signal</keyword>
<keyword evidence="2" id="KW-0812">Transmembrane</keyword>
<feature type="transmembrane region" description="Helical" evidence="2">
    <location>
        <begin position="106"/>
        <end position="124"/>
    </location>
</feature>
<evidence type="ECO:0000259" key="5">
    <source>
        <dbReference type="Pfam" id="PF10355"/>
    </source>
</evidence>
<feature type="transmembrane region" description="Helical" evidence="2">
    <location>
        <begin position="211"/>
        <end position="227"/>
    </location>
</feature>
<feature type="signal peptide" evidence="3">
    <location>
        <begin position="1"/>
        <end position="20"/>
    </location>
</feature>
<dbReference type="Pfam" id="PF10348">
    <property type="entry name" value="DUF2427"/>
    <property type="match status" value="1"/>
</dbReference>
<organism evidence="6 7">
    <name type="scientific">Tilletia horrida</name>
    <dbReference type="NCBI Taxonomy" id="155126"/>
    <lineage>
        <taxon>Eukaryota</taxon>
        <taxon>Fungi</taxon>
        <taxon>Dikarya</taxon>
        <taxon>Basidiomycota</taxon>
        <taxon>Ustilaginomycotina</taxon>
        <taxon>Exobasidiomycetes</taxon>
        <taxon>Tilletiales</taxon>
        <taxon>Tilletiaceae</taxon>
        <taxon>Tilletia</taxon>
    </lineage>
</organism>
<gene>
    <name evidence="6" type="ORF">OC846_005690</name>
</gene>
<keyword evidence="2" id="KW-0472">Membrane</keyword>
<feature type="chain" id="PRO_5042995610" description="Protein YTP1-like C-terminal domain-containing protein" evidence="3">
    <location>
        <begin position="21"/>
        <end position="609"/>
    </location>
</feature>
<feature type="transmembrane region" description="Helical" evidence="2">
    <location>
        <begin position="239"/>
        <end position="258"/>
    </location>
</feature>
<protein>
    <recommendedName>
        <fullName evidence="8">Protein YTP1-like C-terminal domain-containing protein</fullName>
    </recommendedName>
</protein>
<feature type="compositionally biased region" description="Polar residues" evidence="1">
    <location>
        <begin position="537"/>
        <end position="561"/>
    </location>
</feature>
<dbReference type="PANTHER" id="PTHR31685:SF2">
    <property type="entry name" value="PROTEIN YTP1"/>
    <property type="match status" value="1"/>
</dbReference>
<dbReference type="Proteomes" id="UP001176517">
    <property type="component" value="Unassembled WGS sequence"/>
</dbReference>
<evidence type="ECO:0000256" key="2">
    <source>
        <dbReference type="SAM" id="Phobius"/>
    </source>
</evidence>
<feature type="region of interest" description="Disordered" evidence="1">
    <location>
        <begin position="325"/>
        <end position="379"/>
    </location>
</feature>